<dbReference type="Proteomes" id="UP000681722">
    <property type="component" value="Unassembled WGS sequence"/>
</dbReference>
<dbReference type="AlphaFoldDB" id="A0A815YGS0"/>
<protein>
    <submittedName>
        <fullName evidence="2">Uncharacterized protein</fullName>
    </submittedName>
</protein>
<gene>
    <name evidence="2" type="ORF">GPM918_LOCUS40372</name>
    <name evidence="3" type="ORF">SRO942_LOCUS41309</name>
</gene>
<feature type="non-terminal residue" evidence="2">
    <location>
        <position position="1"/>
    </location>
</feature>
<sequence length="132" mass="15229">KCLFPFPSLTDSEYLISPVIMTFSSPFTTTMTALIYQRIEAFFKQDTVSRISPDKSNHKHGHQIRLRLNNLSNLHVATIRAETGINIDYTRFTRHVPDYIMKPNHDSWGTCLCMTCLNPELKTDNLLGMKHK</sequence>
<keyword evidence="1" id="KW-0472">Membrane</keyword>
<keyword evidence="4" id="KW-1185">Reference proteome</keyword>
<keyword evidence="1" id="KW-1133">Transmembrane helix</keyword>
<organism evidence="2 4">
    <name type="scientific">Didymodactylos carnosus</name>
    <dbReference type="NCBI Taxonomy" id="1234261"/>
    <lineage>
        <taxon>Eukaryota</taxon>
        <taxon>Metazoa</taxon>
        <taxon>Spiralia</taxon>
        <taxon>Gnathifera</taxon>
        <taxon>Rotifera</taxon>
        <taxon>Eurotatoria</taxon>
        <taxon>Bdelloidea</taxon>
        <taxon>Philodinida</taxon>
        <taxon>Philodinidae</taxon>
        <taxon>Didymodactylos</taxon>
    </lineage>
</organism>
<evidence type="ECO:0000313" key="2">
    <source>
        <dbReference type="EMBL" id="CAF1570584.1"/>
    </source>
</evidence>
<name>A0A815YGS0_9BILA</name>
<dbReference type="EMBL" id="CAJNOQ010029789">
    <property type="protein sequence ID" value="CAF1570584.1"/>
    <property type="molecule type" value="Genomic_DNA"/>
</dbReference>
<dbReference type="EMBL" id="CAJOBC010095614">
    <property type="protein sequence ID" value="CAF4433848.1"/>
    <property type="molecule type" value="Genomic_DNA"/>
</dbReference>
<dbReference type="OrthoDB" id="6375801at2759"/>
<accession>A0A815YGS0</accession>
<evidence type="ECO:0000256" key="1">
    <source>
        <dbReference type="SAM" id="Phobius"/>
    </source>
</evidence>
<evidence type="ECO:0000313" key="3">
    <source>
        <dbReference type="EMBL" id="CAF4433848.1"/>
    </source>
</evidence>
<reference evidence="2" key="1">
    <citation type="submission" date="2021-02" db="EMBL/GenBank/DDBJ databases">
        <authorList>
            <person name="Nowell W R."/>
        </authorList>
    </citation>
    <scope>NUCLEOTIDE SEQUENCE</scope>
</reference>
<feature type="transmembrane region" description="Helical" evidence="1">
    <location>
        <begin position="14"/>
        <end position="36"/>
    </location>
</feature>
<comment type="caution">
    <text evidence="2">The sequence shown here is derived from an EMBL/GenBank/DDBJ whole genome shotgun (WGS) entry which is preliminary data.</text>
</comment>
<proteinExistence type="predicted"/>
<keyword evidence="1" id="KW-0812">Transmembrane</keyword>
<evidence type="ECO:0000313" key="4">
    <source>
        <dbReference type="Proteomes" id="UP000663829"/>
    </source>
</evidence>
<dbReference type="Proteomes" id="UP000663829">
    <property type="component" value="Unassembled WGS sequence"/>
</dbReference>